<comment type="caution">
    <text evidence="5">The sequence shown here is derived from an EMBL/GenBank/DDBJ whole genome shotgun (WGS) entry which is preliminary data.</text>
</comment>
<feature type="chain" id="PRO_5013059740" evidence="4">
    <location>
        <begin position="24"/>
        <end position="207"/>
    </location>
</feature>
<dbReference type="Pfam" id="PF03938">
    <property type="entry name" value="OmpH"/>
    <property type="match status" value="1"/>
</dbReference>
<evidence type="ECO:0000313" key="5">
    <source>
        <dbReference type="EMBL" id="PCE42397.1"/>
    </source>
</evidence>
<name>A0A2A4FXC1_9SPHN</name>
<dbReference type="GO" id="GO:0005829">
    <property type="term" value="C:cytosol"/>
    <property type="evidence" value="ECO:0007669"/>
    <property type="project" value="TreeGrafter"/>
</dbReference>
<dbReference type="GO" id="GO:0051082">
    <property type="term" value="F:unfolded protein binding"/>
    <property type="evidence" value="ECO:0007669"/>
    <property type="project" value="InterPro"/>
</dbReference>
<dbReference type="RefSeq" id="WP_066963489.1">
    <property type="nucleotide sequence ID" value="NZ_CP023449.1"/>
</dbReference>
<dbReference type="Proteomes" id="UP000218934">
    <property type="component" value="Unassembled WGS sequence"/>
</dbReference>
<dbReference type="InterPro" id="IPR024930">
    <property type="entry name" value="Skp_dom_sf"/>
</dbReference>
<evidence type="ECO:0000256" key="2">
    <source>
        <dbReference type="ARBA" id="ARBA00022729"/>
    </source>
</evidence>
<dbReference type="AlphaFoldDB" id="A0A2A4FXC1"/>
<protein>
    <submittedName>
        <fullName evidence="5">Outer membrane chaperone Skp</fullName>
    </submittedName>
</protein>
<dbReference type="InterPro" id="IPR005632">
    <property type="entry name" value="Chaperone_Skp"/>
</dbReference>
<feature type="compositionally biased region" description="Low complexity" evidence="3">
    <location>
        <begin position="195"/>
        <end position="207"/>
    </location>
</feature>
<dbReference type="PANTHER" id="PTHR35089">
    <property type="entry name" value="CHAPERONE PROTEIN SKP"/>
    <property type="match status" value="1"/>
</dbReference>
<evidence type="ECO:0000256" key="1">
    <source>
        <dbReference type="ARBA" id="ARBA00009091"/>
    </source>
</evidence>
<sequence length="207" mass="21548">MKSFLKTAAIAVGVAMLPAAAHAQAAAATAAAPAGIAVVDLDAAIGNSAAAQSAATQIQTTYKAQITAAQTRQTALQGELAALRTELETLQKNPAQKAQFDAKVAIFQQKTQAAQAELQRLALPFARPQAYVREQIEAKAEQALKAAMTAKRIAIVLRPEATVAFQPTADLTTDMITQLNALIPSASITPPANWQPGQADQAQPAGR</sequence>
<feature type="signal peptide" evidence="4">
    <location>
        <begin position="1"/>
        <end position="23"/>
    </location>
</feature>
<evidence type="ECO:0000256" key="3">
    <source>
        <dbReference type="SAM" id="MobiDB-lite"/>
    </source>
</evidence>
<dbReference type="SUPFAM" id="SSF111384">
    <property type="entry name" value="OmpH-like"/>
    <property type="match status" value="1"/>
</dbReference>
<dbReference type="Gene3D" id="3.30.910.20">
    <property type="entry name" value="Skp domain"/>
    <property type="match status" value="1"/>
</dbReference>
<dbReference type="SMART" id="SM00935">
    <property type="entry name" value="OmpH"/>
    <property type="match status" value="1"/>
</dbReference>
<keyword evidence="6" id="KW-1185">Reference proteome</keyword>
<dbReference type="EMBL" id="NWUF01000008">
    <property type="protein sequence ID" value="PCE42397.1"/>
    <property type="molecule type" value="Genomic_DNA"/>
</dbReference>
<feature type="region of interest" description="Disordered" evidence="3">
    <location>
        <begin position="187"/>
        <end position="207"/>
    </location>
</feature>
<keyword evidence="2 4" id="KW-0732">Signal</keyword>
<accession>A0A2A4FXC1</accession>
<evidence type="ECO:0000256" key="4">
    <source>
        <dbReference type="SAM" id="SignalP"/>
    </source>
</evidence>
<proteinExistence type="inferred from homology"/>
<comment type="similarity">
    <text evidence="1">Belongs to the Skp family.</text>
</comment>
<dbReference type="KEGG" id="rdi:CMV14_13410"/>
<evidence type="ECO:0000313" key="6">
    <source>
        <dbReference type="Proteomes" id="UP000218934"/>
    </source>
</evidence>
<gene>
    <name evidence="5" type="ORF">COO09_10370</name>
</gene>
<dbReference type="PANTHER" id="PTHR35089:SF1">
    <property type="entry name" value="CHAPERONE PROTEIN SKP"/>
    <property type="match status" value="1"/>
</dbReference>
<reference evidence="5 6" key="1">
    <citation type="submission" date="2017-09" db="EMBL/GenBank/DDBJ databases">
        <title>The Catabolism of 3,6-Dichlorosalicylic acid is Initiated by the Cytochrome P450 Monooxygenase DsmABC in Rhizorhabdus dicambivorans Ndbn-20.</title>
        <authorList>
            <person name="Na L."/>
        </authorList>
    </citation>
    <scope>NUCLEOTIDE SEQUENCE [LARGE SCALE GENOMIC DNA]</scope>
    <source>
        <strain evidence="5 6">Ndbn-20m</strain>
    </source>
</reference>
<organism evidence="5 6">
    <name type="scientific">Rhizorhabdus dicambivorans</name>
    <dbReference type="NCBI Taxonomy" id="1850238"/>
    <lineage>
        <taxon>Bacteria</taxon>
        <taxon>Pseudomonadati</taxon>
        <taxon>Pseudomonadota</taxon>
        <taxon>Alphaproteobacteria</taxon>
        <taxon>Sphingomonadales</taxon>
        <taxon>Sphingomonadaceae</taxon>
        <taxon>Rhizorhabdus</taxon>
    </lineage>
</organism>
<dbReference type="OrthoDB" id="7427936at2"/>
<dbReference type="GO" id="GO:0050821">
    <property type="term" value="P:protein stabilization"/>
    <property type="evidence" value="ECO:0007669"/>
    <property type="project" value="TreeGrafter"/>
</dbReference>